<dbReference type="EMBL" id="QVFD01000006">
    <property type="protein sequence ID" value="RGC47569.1"/>
    <property type="molecule type" value="Genomic_DNA"/>
</dbReference>
<name>A0A3E2XNF3_9FIRM</name>
<dbReference type="OrthoDB" id="9808690at2"/>
<reference evidence="3 4" key="1">
    <citation type="submission" date="2018-08" db="EMBL/GenBank/DDBJ databases">
        <title>A genome reference for cultivated species of the human gut microbiota.</title>
        <authorList>
            <person name="Zou Y."/>
            <person name="Xue W."/>
            <person name="Luo G."/>
        </authorList>
    </citation>
    <scope>NUCLEOTIDE SEQUENCE [LARGE SCALE GENOMIC DNA]</scope>
    <source>
        <strain evidence="3 4">AM28-39</strain>
    </source>
</reference>
<proteinExistence type="predicted"/>
<dbReference type="InterPro" id="IPR012867">
    <property type="entry name" value="DUF1648"/>
</dbReference>
<feature type="transmembrane region" description="Helical" evidence="1">
    <location>
        <begin position="7"/>
        <end position="26"/>
    </location>
</feature>
<evidence type="ECO:0000313" key="3">
    <source>
        <dbReference type="EMBL" id="RGC47569.1"/>
    </source>
</evidence>
<evidence type="ECO:0000256" key="1">
    <source>
        <dbReference type="SAM" id="Phobius"/>
    </source>
</evidence>
<keyword evidence="1" id="KW-0472">Membrane</keyword>
<evidence type="ECO:0000313" key="4">
    <source>
        <dbReference type="Proteomes" id="UP000261231"/>
    </source>
</evidence>
<protein>
    <submittedName>
        <fullName evidence="3">DUF1648 domain-containing protein</fullName>
    </submittedName>
</protein>
<keyword evidence="1" id="KW-1133">Transmembrane helix</keyword>
<organism evidence="3 4">
    <name type="scientific">Coprococcus catus</name>
    <dbReference type="NCBI Taxonomy" id="116085"/>
    <lineage>
        <taxon>Bacteria</taxon>
        <taxon>Bacillati</taxon>
        <taxon>Bacillota</taxon>
        <taxon>Clostridia</taxon>
        <taxon>Lachnospirales</taxon>
        <taxon>Lachnospiraceae</taxon>
        <taxon>Coprococcus</taxon>
    </lineage>
</organism>
<gene>
    <name evidence="3" type="ORF">DW747_07795</name>
</gene>
<accession>A0A3E2XNF3</accession>
<keyword evidence="4" id="KW-1185">Reference proteome</keyword>
<sequence length="102" mass="11205">MKSATKHIVISTVLCALTLVVFLAFYNRLPESVPIHFDSAGVANSFWPRNVVVFGVPVACVLLNLISGFTVSQKENAKPYMYYIMAVVAFVATGIMIYLGMK</sequence>
<dbReference type="Proteomes" id="UP000261231">
    <property type="component" value="Unassembled WGS sequence"/>
</dbReference>
<feature type="transmembrane region" description="Helical" evidence="1">
    <location>
        <begin position="46"/>
        <end position="68"/>
    </location>
</feature>
<keyword evidence="1" id="KW-0812">Transmembrane</keyword>
<dbReference type="RefSeq" id="WP_015528512.1">
    <property type="nucleotide sequence ID" value="NZ_JAQDKA010000009.1"/>
</dbReference>
<feature type="transmembrane region" description="Helical" evidence="1">
    <location>
        <begin position="80"/>
        <end position="101"/>
    </location>
</feature>
<dbReference type="AlphaFoldDB" id="A0A3E2XNF3"/>
<evidence type="ECO:0000259" key="2">
    <source>
        <dbReference type="Pfam" id="PF07853"/>
    </source>
</evidence>
<feature type="domain" description="DUF1648" evidence="2">
    <location>
        <begin position="13"/>
        <end position="59"/>
    </location>
</feature>
<comment type="caution">
    <text evidence="3">The sequence shown here is derived from an EMBL/GenBank/DDBJ whole genome shotgun (WGS) entry which is preliminary data.</text>
</comment>
<dbReference type="Pfam" id="PF07853">
    <property type="entry name" value="DUF1648"/>
    <property type="match status" value="1"/>
</dbReference>